<organism evidence="2 3">
    <name type="scientific">Phytophthora pseudosyringae</name>
    <dbReference type="NCBI Taxonomy" id="221518"/>
    <lineage>
        <taxon>Eukaryota</taxon>
        <taxon>Sar</taxon>
        <taxon>Stramenopiles</taxon>
        <taxon>Oomycota</taxon>
        <taxon>Peronosporomycetes</taxon>
        <taxon>Peronosporales</taxon>
        <taxon>Peronosporaceae</taxon>
        <taxon>Phytophthora</taxon>
    </lineage>
</organism>
<feature type="compositionally biased region" description="Basic and acidic residues" evidence="1">
    <location>
        <begin position="107"/>
        <end position="116"/>
    </location>
</feature>
<keyword evidence="3" id="KW-1185">Reference proteome</keyword>
<accession>A0A8T1VE37</accession>
<dbReference type="Proteomes" id="UP000694044">
    <property type="component" value="Unassembled WGS sequence"/>
</dbReference>
<gene>
    <name evidence="2" type="ORF">PHYPSEUDO_010086</name>
</gene>
<dbReference type="AlphaFoldDB" id="A0A8T1VE37"/>
<comment type="caution">
    <text evidence="2">The sequence shown here is derived from an EMBL/GenBank/DDBJ whole genome shotgun (WGS) entry which is preliminary data.</text>
</comment>
<feature type="compositionally biased region" description="Pro residues" evidence="1">
    <location>
        <begin position="71"/>
        <end position="82"/>
    </location>
</feature>
<feature type="region of interest" description="Disordered" evidence="1">
    <location>
        <begin position="1"/>
        <end position="195"/>
    </location>
</feature>
<protein>
    <submittedName>
        <fullName evidence="2">Uncharacterized protein</fullName>
    </submittedName>
</protein>
<feature type="compositionally biased region" description="Low complexity" evidence="1">
    <location>
        <begin position="128"/>
        <end position="151"/>
    </location>
</feature>
<feature type="compositionally biased region" description="Polar residues" evidence="1">
    <location>
        <begin position="42"/>
        <end position="62"/>
    </location>
</feature>
<proteinExistence type="predicted"/>
<evidence type="ECO:0000313" key="2">
    <source>
        <dbReference type="EMBL" id="KAG7378463.1"/>
    </source>
</evidence>
<sequence length="523" mass="55263">MVVSAGRGVQTRTAAQDSRTRVGEPGQRANLVRSDAPKANHSENCSQLHSGLQQQPPDSSSPLIAVSPAPSMSPPEPTPSPALTPAAVDRDAVIPAPDLPTPVARESSTRARDSESVRPPPGDEQQFPTPSDAALADAPAAPSDATPRTSTRLASRRPSTRPKRGITGAALDAARKKKRKADTPVARPDLDPSNLAPAKAVARDCVGPVPAVKAATRDCAGPVPSVEPVQPPTIDLSCDQPVSMPSSPRQQPISSVATTSTAESVCAAPAAFNLDAFMEGFGRVPPMTAPVPYPTPLSTSASSASMDTKMGLLFTMMRNLQEQIQSSARPITGVTNERMVTSATSAHDFQHHESGLNALSWTLPPIDIADGMPPPAIQALRCASFVPPRTRGKGEYYPPQAHQLGGHRLYRALNTPAGAFTTPMSFVLQLSDHECVRFKYTPAVGMAMYSAWFGSRGLTIIHFRPLTEVERLQRGSTNENFSLDFASGAALPVTAPGNETYKDLLAAISGLTSFGDAQFCDYV</sequence>
<evidence type="ECO:0000313" key="3">
    <source>
        <dbReference type="Proteomes" id="UP000694044"/>
    </source>
</evidence>
<dbReference type="EMBL" id="JAGDFM010000422">
    <property type="protein sequence ID" value="KAG7378463.1"/>
    <property type="molecule type" value="Genomic_DNA"/>
</dbReference>
<reference evidence="2" key="1">
    <citation type="submission" date="2021-02" db="EMBL/GenBank/DDBJ databases">
        <authorList>
            <person name="Palmer J.M."/>
        </authorList>
    </citation>
    <scope>NUCLEOTIDE SEQUENCE</scope>
    <source>
        <strain evidence="2">SCRP734</strain>
    </source>
</reference>
<feature type="compositionally biased region" description="Basic residues" evidence="1">
    <location>
        <begin position="154"/>
        <end position="164"/>
    </location>
</feature>
<name>A0A8T1VE37_9STRA</name>
<evidence type="ECO:0000256" key="1">
    <source>
        <dbReference type="SAM" id="MobiDB-lite"/>
    </source>
</evidence>